<evidence type="ECO:0000313" key="3">
    <source>
        <dbReference type="Proteomes" id="UP000287233"/>
    </source>
</evidence>
<dbReference type="InterPro" id="IPR007842">
    <property type="entry name" value="HEPN_dom"/>
</dbReference>
<dbReference type="Gene3D" id="1.20.120.330">
    <property type="entry name" value="Nucleotidyltransferases domain 2"/>
    <property type="match status" value="1"/>
</dbReference>
<organism evidence="2 3">
    <name type="scientific">Bipolaricaulis sibiricus</name>
    <dbReference type="NCBI Taxonomy" id="2501609"/>
    <lineage>
        <taxon>Bacteria</taxon>
        <taxon>Candidatus Bipolaricaulota</taxon>
        <taxon>Candidatus Bipolaricaulia</taxon>
        <taxon>Candidatus Bipolaricaulales</taxon>
        <taxon>Candidatus Bipolaricaulaceae</taxon>
        <taxon>Candidatus Bipolaricaulis</taxon>
    </lineage>
</organism>
<dbReference type="Pfam" id="PF05168">
    <property type="entry name" value="HEPN"/>
    <property type="match status" value="1"/>
</dbReference>
<evidence type="ECO:0000259" key="1">
    <source>
        <dbReference type="PROSITE" id="PS50910"/>
    </source>
</evidence>
<dbReference type="Proteomes" id="UP000287233">
    <property type="component" value="Chromosome"/>
</dbReference>
<dbReference type="SMART" id="SM00748">
    <property type="entry name" value="HEPN"/>
    <property type="match status" value="1"/>
</dbReference>
<dbReference type="KEGG" id="bih:BIP78_0585"/>
<accession>A0A410FTR2</accession>
<proteinExistence type="predicted"/>
<protein>
    <submittedName>
        <fullName evidence="2">DNA-binding protein</fullName>
    </submittedName>
</protein>
<dbReference type="GO" id="GO:0003677">
    <property type="term" value="F:DNA binding"/>
    <property type="evidence" value="ECO:0007669"/>
    <property type="project" value="UniProtKB-KW"/>
</dbReference>
<sequence length="134" mass="14992">MSASRRPPDDPREWLRRAKSSLLKAQKGSDIPGICLEDLCYDAQQAAEKALKALLIYLNKPFPYVHDLAVLIARLEEAGLKVPDRIKLAAGLTDYAVEARYPGAFEPVTQDEYKEAVELAEEVLRWAKTVVRAP</sequence>
<keyword evidence="2" id="KW-0238">DNA-binding</keyword>
<evidence type="ECO:0000313" key="2">
    <source>
        <dbReference type="EMBL" id="QAA76351.1"/>
    </source>
</evidence>
<dbReference type="AlphaFoldDB" id="A0A410FTR2"/>
<dbReference type="SUPFAM" id="SSF81593">
    <property type="entry name" value="Nucleotidyltransferase substrate binding subunit/domain"/>
    <property type="match status" value="1"/>
</dbReference>
<dbReference type="PROSITE" id="PS50910">
    <property type="entry name" value="HEPN"/>
    <property type="match status" value="1"/>
</dbReference>
<gene>
    <name evidence="2" type="ORF">BIP78_0585</name>
</gene>
<feature type="domain" description="HEPN" evidence="1">
    <location>
        <begin position="17"/>
        <end position="130"/>
    </location>
</feature>
<name>A0A410FTR2_BIPS1</name>
<reference evidence="3" key="1">
    <citation type="submission" date="2018-12" db="EMBL/GenBank/DDBJ databases">
        <title>Complete genome sequence of an uncultured bacterium of the candidate phylum Bipolaricaulota.</title>
        <authorList>
            <person name="Kadnikov V.V."/>
            <person name="Mardanov A.V."/>
            <person name="Beletsky A.V."/>
            <person name="Frank Y.A."/>
            <person name="Karnachuk O.V."/>
            <person name="Ravin N.V."/>
        </authorList>
    </citation>
    <scope>NUCLEOTIDE SEQUENCE [LARGE SCALE GENOMIC DNA]</scope>
</reference>
<dbReference type="EMBL" id="CP034928">
    <property type="protein sequence ID" value="QAA76351.1"/>
    <property type="molecule type" value="Genomic_DNA"/>
</dbReference>